<evidence type="ECO:0000313" key="2">
    <source>
        <dbReference type="Proteomes" id="UP000028401"/>
    </source>
</evidence>
<proteinExistence type="predicted"/>
<organism evidence="1 2">
    <name type="scientific">Lactococcus cremoris subsp. cremoris GE214</name>
    <dbReference type="NCBI Taxonomy" id="1415168"/>
    <lineage>
        <taxon>Bacteria</taxon>
        <taxon>Bacillati</taxon>
        <taxon>Bacillota</taxon>
        <taxon>Bacilli</taxon>
        <taxon>Lactobacillales</taxon>
        <taxon>Streptococcaceae</taxon>
        <taxon>Lactococcus</taxon>
        <taxon>Lactococcus cremoris subsp. cremoris</taxon>
    </lineage>
</organism>
<reference evidence="1 2" key="1">
    <citation type="submission" date="2014-06" db="EMBL/GenBank/DDBJ databases">
        <title>Draft genome sequence of the putrescine producing strain Lactococcus lactis subsp cremoris GE214.</title>
        <authorList>
            <person name="Ladero V."/>
            <person name="Linares D.M."/>
            <person name="del Rio B."/>
            <person name="Mayo B."/>
            <person name="Martin M.C."/>
            <person name="Fernandez M."/>
            <person name="Alvarez M.A."/>
        </authorList>
    </citation>
    <scope>NUCLEOTIDE SEQUENCE [LARGE SCALE GENOMIC DNA]</scope>
    <source>
        <strain evidence="1 2">GE214</strain>
    </source>
</reference>
<dbReference type="Proteomes" id="UP000028401">
    <property type="component" value="Unassembled WGS sequence"/>
</dbReference>
<dbReference type="PATRIC" id="fig|1415168.3.peg.638"/>
<dbReference type="AlphaFoldDB" id="A0A084ACW3"/>
<comment type="caution">
    <text evidence="1">The sequence shown here is derived from an EMBL/GenBank/DDBJ whole genome shotgun (WGS) entry which is preliminary data.</text>
</comment>
<dbReference type="RefSeq" id="WP_042747851.1">
    <property type="nucleotide sequence ID" value="NZ_AZSI01000013.1"/>
</dbReference>
<evidence type="ECO:0000313" key="1">
    <source>
        <dbReference type="EMBL" id="KEY63142.1"/>
    </source>
</evidence>
<name>A0A084ACW3_LACLC</name>
<sequence length="184" mass="20996">MAALDLTHLTDNIKKTKNWSIHRKRMYAMGLMHELYITDGSLDAEHPIIPASDRLLTAQLVSEVLDQLIEYDEITIFEEMVEKSESINAKLQFSHILTLTFNDEAGIQYILNSNSWLKILNDSKDLALVITGNLVGNFTFFIEKSNGVFEKKCITFSKNGIYRLTHAPVEQIYLTTNALKIDKN</sequence>
<gene>
    <name evidence="1" type="ORF">U725_00602</name>
</gene>
<protein>
    <submittedName>
        <fullName evidence="1">Uncharacterized protein</fullName>
    </submittedName>
</protein>
<dbReference type="EMBL" id="AZSI01000013">
    <property type="protein sequence ID" value="KEY63142.1"/>
    <property type="molecule type" value="Genomic_DNA"/>
</dbReference>
<accession>A0A084ACW3</accession>